<accession>A0A5N5TAC2</accession>
<dbReference type="InterPro" id="IPR036691">
    <property type="entry name" value="Endo/exonu/phosph_ase_sf"/>
</dbReference>
<organism evidence="16 17">
    <name type="scientific">Armadillidium nasatum</name>
    <dbReference type="NCBI Taxonomy" id="96803"/>
    <lineage>
        <taxon>Eukaryota</taxon>
        <taxon>Metazoa</taxon>
        <taxon>Ecdysozoa</taxon>
        <taxon>Arthropoda</taxon>
        <taxon>Crustacea</taxon>
        <taxon>Multicrustacea</taxon>
        <taxon>Malacostraca</taxon>
        <taxon>Eumalacostraca</taxon>
        <taxon>Peracarida</taxon>
        <taxon>Isopoda</taxon>
        <taxon>Oniscidea</taxon>
        <taxon>Crinocheta</taxon>
        <taxon>Armadillidiidae</taxon>
        <taxon>Armadillidium</taxon>
    </lineage>
</organism>
<dbReference type="Pfam" id="PF03372">
    <property type="entry name" value="Exo_endo_phos"/>
    <property type="match status" value="1"/>
</dbReference>
<evidence type="ECO:0000256" key="11">
    <source>
        <dbReference type="ARBA" id="ARBA00022989"/>
    </source>
</evidence>
<dbReference type="SUPFAM" id="SSF56219">
    <property type="entry name" value="DNase I-like"/>
    <property type="match status" value="1"/>
</dbReference>
<evidence type="ECO:0000256" key="2">
    <source>
        <dbReference type="ARBA" id="ARBA00004760"/>
    </source>
</evidence>
<keyword evidence="13" id="KW-0472">Membrane</keyword>
<comment type="pathway">
    <text evidence="2">Lipid metabolism; sphingolipid metabolism.</text>
</comment>
<dbReference type="InterPro" id="IPR038772">
    <property type="entry name" value="Sph/SMPD2-like"/>
</dbReference>
<gene>
    <name evidence="16" type="ORF">Anas_04086</name>
</gene>
<keyword evidence="11" id="KW-1133">Transmembrane helix</keyword>
<reference evidence="16 17" key="1">
    <citation type="journal article" date="2019" name="PLoS Biol.">
        <title>Sex chromosomes control vertical transmission of feminizing Wolbachia symbionts in an isopod.</title>
        <authorList>
            <person name="Becking T."/>
            <person name="Chebbi M.A."/>
            <person name="Giraud I."/>
            <person name="Moumen B."/>
            <person name="Laverre T."/>
            <person name="Caubet Y."/>
            <person name="Peccoud J."/>
            <person name="Gilbert C."/>
            <person name="Cordaux R."/>
        </authorList>
    </citation>
    <scope>NUCLEOTIDE SEQUENCE [LARGE SCALE GENOMIC DNA]</scope>
    <source>
        <strain evidence="16">ANa2</strain>
        <tissue evidence="16">Whole body excluding digestive tract and cuticle</tissue>
    </source>
</reference>
<feature type="compositionally biased region" description="Polar residues" evidence="14">
    <location>
        <begin position="209"/>
        <end position="221"/>
    </location>
</feature>
<comment type="caution">
    <text evidence="16">The sequence shown here is derived from an EMBL/GenBank/DDBJ whole genome shotgun (WGS) entry which is preliminary data.</text>
</comment>
<evidence type="ECO:0000256" key="9">
    <source>
        <dbReference type="ARBA" id="ARBA00022842"/>
    </source>
</evidence>
<feature type="region of interest" description="Disordered" evidence="14">
    <location>
        <begin position="199"/>
        <end position="221"/>
    </location>
</feature>
<feature type="domain" description="Endonuclease/exonuclease/phosphatase" evidence="15">
    <location>
        <begin position="62"/>
        <end position="264"/>
    </location>
</feature>
<dbReference type="GO" id="GO:0004767">
    <property type="term" value="F:sphingomyelin phosphodiesterase activity"/>
    <property type="evidence" value="ECO:0007669"/>
    <property type="project" value="UniProtKB-EC"/>
</dbReference>
<evidence type="ECO:0000256" key="4">
    <source>
        <dbReference type="ARBA" id="ARBA00006335"/>
    </source>
</evidence>
<evidence type="ECO:0000256" key="8">
    <source>
        <dbReference type="ARBA" id="ARBA00022801"/>
    </source>
</evidence>
<evidence type="ECO:0000259" key="15">
    <source>
        <dbReference type="Pfam" id="PF03372"/>
    </source>
</evidence>
<name>A0A5N5TAC2_9CRUS</name>
<evidence type="ECO:0000256" key="13">
    <source>
        <dbReference type="ARBA" id="ARBA00023136"/>
    </source>
</evidence>
<evidence type="ECO:0000256" key="7">
    <source>
        <dbReference type="ARBA" id="ARBA00022723"/>
    </source>
</evidence>
<sequence length="333" mass="37800">MPFQQLTLKGWRLKGGYTGALSVRGIPLGISKDKSERIQAIIQSLIRDPYDYLTTSVLPYSHYFGSGTCIFSRTPIEEAKFYPYSLCGYPHKIFHGDWFAGKGLGLCKTEFEGIPILLVNSHFHAAYTGEDYEAHRVFQAFEASQMLKETTIDHHLAIFGTDFNSGPCDIPFKIFIYNSGFTDSFTTCEKEVSNLKYKATNEPPPIGTEITSGNPRNSYTGSDSEKRIDYILYKHTEDYKVEVLLHDHPLPAKVPFKDFSYSDHEAIRTVISIERKSSITSDESVVNDNTRNCNMFAGEEKTFLEAYKICDEGLQNAFRYQLLWFSITLGLIV</sequence>
<comment type="subcellular location">
    <subcellularLocation>
        <location evidence="1">Membrane</location>
        <topology evidence="1">Multi-pass membrane protein</topology>
    </subcellularLocation>
</comment>
<dbReference type="PANTHER" id="PTHR16320:SF24">
    <property type="entry name" value="PHOSPHODIESTERASE, PUTATIVE-RELATED"/>
    <property type="match status" value="1"/>
</dbReference>
<evidence type="ECO:0000256" key="5">
    <source>
        <dbReference type="ARBA" id="ARBA00012369"/>
    </source>
</evidence>
<evidence type="ECO:0000256" key="10">
    <source>
        <dbReference type="ARBA" id="ARBA00022919"/>
    </source>
</evidence>
<proteinExistence type="inferred from homology"/>
<dbReference type="GO" id="GO:0006665">
    <property type="term" value="P:sphingolipid metabolic process"/>
    <property type="evidence" value="ECO:0007669"/>
    <property type="project" value="UniProtKB-KW"/>
</dbReference>
<dbReference type="GO" id="GO:0046872">
    <property type="term" value="F:metal ion binding"/>
    <property type="evidence" value="ECO:0007669"/>
    <property type="project" value="UniProtKB-KW"/>
</dbReference>
<evidence type="ECO:0000313" key="16">
    <source>
        <dbReference type="EMBL" id="KAB7503613.1"/>
    </source>
</evidence>
<keyword evidence="7" id="KW-0479">Metal-binding</keyword>
<evidence type="ECO:0000256" key="6">
    <source>
        <dbReference type="ARBA" id="ARBA00022692"/>
    </source>
</evidence>
<keyword evidence="9" id="KW-0460">Magnesium</keyword>
<evidence type="ECO:0000256" key="3">
    <source>
        <dbReference type="ARBA" id="ARBA00004991"/>
    </source>
</evidence>
<dbReference type="PANTHER" id="PTHR16320">
    <property type="entry name" value="SPHINGOMYELINASE FAMILY MEMBER"/>
    <property type="match status" value="1"/>
</dbReference>
<dbReference type="Gene3D" id="3.60.10.10">
    <property type="entry name" value="Endonuclease/exonuclease/phosphatase"/>
    <property type="match status" value="1"/>
</dbReference>
<keyword evidence="10" id="KW-0746">Sphingolipid metabolism</keyword>
<keyword evidence="17" id="KW-1185">Reference proteome</keyword>
<evidence type="ECO:0000256" key="14">
    <source>
        <dbReference type="SAM" id="MobiDB-lite"/>
    </source>
</evidence>
<dbReference type="InterPro" id="IPR005135">
    <property type="entry name" value="Endo/exonuclease/phosphatase"/>
</dbReference>
<evidence type="ECO:0000256" key="12">
    <source>
        <dbReference type="ARBA" id="ARBA00023098"/>
    </source>
</evidence>
<dbReference type="GO" id="GO:0016020">
    <property type="term" value="C:membrane"/>
    <property type="evidence" value="ECO:0007669"/>
    <property type="project" value="UniProtKB-SubCell"/>
</dbReference>
<evidence type="ECO:0000256" key="1">
    <source>
        <dbReference type="ARBA" id="ARBA00004141"/>
    </source>
</evidence>
<evidence type="ECO:0000313" key="17">
    <source>
        <dbReference type="Proteomes" id="UP000326759"/>
    </source>
</evidence>
<dbReference type="EMBL" id="SEYY01004801">
    <property type="protein sequence ID" value="KAB7503613.1"/>
    <property type="molecule type" value="Genomic_DNA"/>
</dbReference>
<comment type="similarity">
    <text evidence="4">Belongs to the neutral sphingomyelinase family.</text>
</comment>
<feature type="non-terminal residue" evidence="16">
    <location>
        <position position="333"/>
    </location>
</feature>
<dbReference type="OrthoDB" id="387657at2759"/>
<keyword evidence="8" id="KW-0378">Hydrolase</keyword>
<comment type="pathway">
    <text evidence="3">Sphingolipid metabolism.</text>
</comment>
<dbReference type="Proteomes" id="UP000326759">
    <property type="component" value="Unassembled WGS sequence"/>
</dbReference>
<keyword evidence="6" id="KW-0812">Transmembrane</keyword>
<protein>
    <recommendedName>
        <fullName evidence="5">sphingomyelin phosphodiesterase</fullName>
        <ecNumber evidence="5">3.1.4.12</ecNumber>
    </recommendedName>
</protein>
<keyword evidence="12" id="KW-0443">Lipid metabolism</keyword>
<dbReference type="AlphaFoldDB" id="A0A5N5TAC2"/>
<dbReference type="EC" id="3.1.4.12" evidence="5"/>